<dbReference type="PANTHER" id="PTHR11487:SF0">
    <property type="entry name" value="S-ACYL FATTY ACID SYNTHASE THIOESTERASE, MEDIUM CHAIN"/>
    <property type="match status" value="1"/>
</dbReference>
<dbReference type="PANTHER" id="PTHR11487">
    <property type="entry name" value="THIOESTERASE"/>
    <property type="match status" value="1"/>
</dbReference>
<evidence type="ECO:0000313" key="4">
    <source>
        <dbReference type="Proteomes" id="UP000317940"/>
    </source>
</evidence>
<comment type="caution">
    <text evidence="3">The sequence shown here is derived from an EMBL/GenBank/DDBJ whole genome shotgun (WGS) entry which is preliminary data.</text>
</comment>
<comment type="similarity">
    <text evidence="1">Belongs to the thioesterase family.</text>
</comment>
<evidence type="ECO:0000259" key="2">
    <source>
        <dbReference type="Pfam" id="PF00975"/>
    </source>
</evidence>
<dbReference type="Pfam" id="PF00975">
    <property type="entry name" value="Thioesterase"/>
    <property type="match status" value="1"/>
</dbReference>
<dbReference type="OrthoDB" id="3872750at2"/>
<dbReference type="Proteomes" id="UP000317940">
    <property type="component" value="Unassembled WGS sequence"/>
</dbReference>
<keyword evidence="4" id="KW-1185">Reference proteome</keyword>
<dbReference type="InterPro" id="IPR029058">
    <property type="entry name" value="AB_hydrolase_fold"/>
</dbReference>
<name>A0A561SDJ2_9ACTN</name>
<protein>
    <submittedName>
        <fullName evidence="3">Surfactin synthase thioesterase subunit</fullName>
    </submittedName>
</protein>
<dbReference type="RefSeq" id="WP_145910929.1">
    <property type="nucleotide sequence ID" value="NZ_BAAAMZ010000035.1"/>
</dbReference>
<gene>
    <name evidence="3" type="ORF">FHX73_1692</name>
</gene>
<dbReference type="Gene3D" id="3.40.50.1820">
    <property type="entry name" value="alpha/beta hydrolase"/>
    <property type="match status" value="1"/>
</dbReference>
<dbReference type="EMBL" id="VIWT01000006">
    <property type="protein sequence ID" value="TWF72941.1"/>
    <property type="molecule type" value="Genomic_DNA"/>
</dbReference>
<feature type="domain" description="Thioesterase" evidence="2">
    <location>
        <begin position="27"/>
        <end position="246"/>
    </location>
</feature>
<proteinExistence type="inferred from homology"/>
<evidence type="ECO:0000256" key="1">
    <source>
        <dbReference type="ARBA" id="ARBA00007169"/>
    </source>
</evidence>
<dbReference type="InterPro" id="IPR012223">
    <property type="entry name" value="TEII"/>
</dbReference>
<reference evidence="3 4" key="1">
    <citation type="submission" date="2019-06" db="EMBL/GenBank/DDBJ databases">
        <title>Sequencing the genomes of 1000 actinobacteria strains.</title>
        <authorList>
            <person name="Klenk H.-P."/>
        </authorList>
    </citation>
    <scope>NUCLEOTIDE SEQUENCE [LARGE SCALE GENOMIC DNA]</scope>
    <source>
        <strain evidence="3 4">DSM 44826</strain>
    </source>
</reference>
<dbReference type="InterPro" id="IPR001031">
    <property type="entry name" value="Thioesterase"/>
</dbReference>
<accession>A0A561SDJ2</accession>
<dbReference type="AlphaFoldDB" id="A0A561SDJ2"/>
<organism evidence="3 4">
    <name type="scientific">Kitasatospora viridis</name>
    <dbReference type="NCBI Taxonomy" id="281105"/>
    <lineage>
        <taxon>Bacteria</taxon>
        <taxon>Bacillati</taxon>
        <taxon>Actinomycetota</taxon>
        <taxon>Actinomycetes</taxon>
        <taxon>Kitasatosporales</taxon>
        <taxon>Streptomycetaceae</taxon>
        <taxon>Kitasatospora</taxon>
    </lineage>
</organism>
<dbReference type="SUPFAM" id="SSF53474">
    <property type="entry name" value="alpha/beta-Hydrolases"/>
    <property type="match status" value="1"/>
</dbReference>
<sequence>MAQRSLDKLSPWFQYVSAAGGPGEACLVCVPPAGGGAGAFWAWAQWLPAQVDLLLVQPPGREDRFGDEPRWTLDELRTEFDRVLDRLPRVPYTVLGHSMGSLVGTHLATWLAPARELRRLIVSSYRPSRSESRFSRVFPGGRIEGIDLAQLAALSGMTPAQWQELPAEFREPLTRRWYADLALSAELPVPDGVVLDCPVTGWLGDRDLMAEDELLAWSKLTSGSCEVESWPGGHDYLFARPTPVRERLIELLGVGGRG</sequence>
<evidence type="ECO:0000313" key="3">
    <source>
        <dbReference type="EMBL" id="TWF72941.1"/>
    </source>
</evidence>
<dbReference type="GO" id="GO:0008610">
    <property type="term" value="P:lipid biosynthetic process"/>
    <property type="evidence" value="ECO:0007669"/>
    <property type="project" value="TreeGrafter"/>
</dbReference>